<evidence type="ECO:0000313" key="5">
    <source>
        <dbReference type="Proteomes" id="UP000001194"/>
    </source>
</evidence>
<dbReference type="OrthoDB" id="2163491at2759"/>
<proteinExistence type="predicted"/>
<gene>
    <name evidence="4" type="ORF">LACBIDRAFT_313729</name>
</gene>
<dbReference type="AlphaFoldDB" id="B0D0P3"/>
<organism evidence="5">
    <name type="scientific">Laccaria bicolor (strain S238N-H82 / ATCC MYA-4686)</name>
    <name type="common">Bicoloured deceiver</name>
    <name type="synonym">Laccaria laccata var. bicolor</name>
    <dbReference type="NCBI Taxonomy" id="486041"/>
    <lineage>
        <taxon>Eukaryota</taxon>
        <taxon>Fungi</taxon>
        <taxon>Dikarya</taxon>
        <taxon>Basidiomycota</taxon>
        <taxon>Agaricomycotina</taxon>
        <taxon>Agaricomycetes</taxon>
        <taxon>Agaricomycetidae</taxon>
        <taxon>Agaricales</taxon>
        <taxon>Agaricineae</taxon>
        <taxon>Hydnangiaceae</taxon>
        <taxon>Laccaria</taxon>
    </lineage>
</organism>
<feature type="compositionally biased region" description="Polar residues" evidence="2">
    <location>
        <begin position="296"/>
        <end position="310"/>
    </location>
</feature>
<dbReference type="HOGENOM" id="CLU_291521_0_0_1"/>
<feature type="region of interest" description="Disordered" evidence="2">
    <location>
        <begin position="296"/>
        <end position="315"/>
    </location>
</feature>
<dbReference type="PANTHER" id="PTHR31573">
    <property type="entry name" value="ALPHA-KETOGLUTARATE-DEPENDENT DIOXYGENASE ALKB HOMOLOG 2"/>
    <property type="match status" value="1"/>
</dbReference>
<dbReference type="Pfam" id="PF13532">
    <property type="entry name" value="2OG-FeII_Oxy_2"/>
    <property type="match status" value="1"/>
</dbReference>
<dbReference type="InterPro" id="IPR027450">
    <property type="entry name" value="AlkB-like"/>
</dbReference>
<evidence type="ECO:0000256" key="1">
    <source>
        <dbReference type="PIRSR" id="PIRSR632852-1"/>
    </source>
</evidence>
<dbReference type="GeneID" id="6073018"/>
<feature type="binding site" evidence="1">
    <location>
        <position position="1026"/>
    </location>
    <ligand>
        <name>2-oxoglutarate</name>
        <dbReference type="ChEBI" id="CHEBI:16810"/>
    </ligand>
</feature>
<protein>
    <submittedName>
        <fullName evidence="4">Predicted protein</fullName>
    </submittedName>
</protein>
<dbReference type="Gene3D" id="2.60.120.590">
    <property type="entry name" value="Alpha-ketoglutarate-dependent dioxygenase AlkB-like"/>
    <property type="match status" value="1"/>
</dbReference>
<evidence type="ECO:0000313" key="4">
    <source>
        <dbReference type="EMBL" id="EDR11855.1"/>
    </source>
</evidence>
<keyword evidence="5" id="KW-1185">Reference proteome</keyword>
<feature type="domain" description="Alpha-ketoglutarate-dependent dioxygenase AlkB-like" evidence="3">
    <location>
        <begin position="936"/>
        <end position="1030"/>
    </location>
</feature>
<dbReference type="InParanoid" id="B0D0P3"/>
<dbReference type="RefSeq" id="XP_001877752.1">
    <property type="nucleotide sequence ID" value="XM_001877717.1"/>
</dbReference>
<dbReference type="KEGG" id="lbc:LACBIDRAFT_313729"/>
<dbReference type="InterPro" id="IPR037151">
    <property type="entry name" value="AlkB-like_sf"/>
</dbReference>
<name>B0D0P3_LACBS</name>
<dbReference type="GO" id="GO:0051747">
    <property type="term" value="F:cytosine C-5 DNA demethylase activity"/>
    <property type="evidence" value="ECO:0007669"/>
    <property type="project" value="TreeGrafter"/>
</dbReference>
<dbReference type="GO" id="GO:0006307">
    <property type="term" value="P:DNA alkylation repair"/>
    <property type="evidence" value="ECO:0007669"/>
    <property type="project" value="TreeGrafter"/>
</dbReference>
<dbReference type="EMBL" id="DS547095">
    <property type="protein sequence ID" value="EDR11855.1"/>
    <property type="molecule type" value="Genomic_DNA"/>
</dbReference>
<feature type="binding site" evidence="1">
    <location>
        <position position="954"/>
    </location>
    <ligand>
        <name>2-oxoglutarate</name>
        <dbReference type="ChEBI" id="CHEBI:16810"/>
    </ligand>
</feature>
<dbReference type="Proteomes" id="UP000001194">
    <property type="component" value="Unassembled WGS sequence"/>
</dbReference>
<reference evidence="4 5" key="1">
    <citation type="journal article" date="2008" name="Nature">
        <title>The genome of Laccaria bicolor provides insights into mycorrhizal symbiosis.</title>
        <authorList>
            <person name="Martin F."/>
            <person name="Aerts A."/>
            <person name="Ahren D."/>
            <person name="Brun A."/>
            <person name="Danchin E.G.J."/>
            <person name="Duchaussoy F."/>
            <person name="Gibon J."/>
            <person name="Kohler A."/>
            <person name="Lindquist E."/>
            <person name="Pereda V."/>
            <person name="Salamov A."/>
            <person name="Shapiro H.J."/>
            <person name="Wuyts J."/>
            <person name="Blaudez D."/>
            <person name="Buee M."/>
            <person name="Brokstein P."/>
            <person name="Canbaeck B."/>
            <person name="Cohen D."/>
            <person name="Courty P.E."/>
            <person name="Coutinho P.M."/>
            <person name="Delaruelle C."/>
            <person name="Detter J.C."/>
            <person name="Deveau A."/>
            <person name="DiFazio S."/>
            <person name="Duplessis S."/>
            <person name="Fraissinet-Tachet L."/>
            <person name="Lucic E."/>
            <person name="Frey-Klett P."/>
            <person name="Fourrey C."/>
            <person name="Feussner I."/>
            <person name="Gay G."/>
            <person name="Grimwood J."/>
            <person name="Hoegger P.J."/>
            <person name="Jain P."/>
            <person name="Kilaru S."/>
            <person name="Labbe J."/>
            <person name="Lin Y.C."/>
            <person name="Legue V."/>
            <person name="Le Tacon F."/>
            <person name="Marmeisse R."/>
            <person name="Melayah D."/>
            <person name="Montanini B."/>
            <person name="Muratet M."/>
            <person name="Nehls U."/>
            <person name="Niculita-Hirzel H."/>
            <person name="Oudot-Le Secq M.P."/>
            <person name="Peter M."/>
            <person name="Quesneville H."/>
            <person name="Rajashekar B."/>
            <person name="Reich M."/>
            <person name="Rouhier N."/>
            <person name="Schmutz J."/>
            <person name="Yin T."/>
            <person name="Chalot M."/>
            <person name="Henrissat B."/>
            <person name="Kuees U."/>
            <person name="Lucas S."/>
            <person name="Van de Peer Y."/>
            <person name="Podila G.K."/>
            <person name="Polle A."/>
            <person name="Pukkila P.J."/>
            <person name="Richardson P.M."/>
            <person name="Rouze P."/>
            <person name="Sanders I.R."/>
            <person name="Stajich J.E."/>
            <person name="Tunlid A."/>
            <person name="Tuskan G."/>
            <person name="Grigoriev I.V."/>
        </authorList>
    </citation>
    <scope>NUCLEOTIDE SEQUENCE [LARGE SCALE GENOMIC DNA]</scope>
    <source>
        <strain evidence="5">S238N-H82 / ATCC MYA-4686</strain>
    </source>
</reference>
<dbReference type="SUPFAM" id="SSF51197">
    <property type="entry name" value="Clavaminate synthase-like"/>
    <property type="match status" value="1"/>
</dbReference>
<dbReference type="GO" id="GO:0035516">
    <property type="term" value="F:broad specificity oxidative DNA demethylase activity"/>
    <property type="evidence" value="ECO:0007669"/>
    <property type="project" value="TreeGrafter"/>
</dbReference>
<dbReference type="GO" id="GO:0008198">
    <property type="term" value="F:ferrous iron binding"/>
    <property type="evidence" value="ECO:0007669"/>
    <property type="project" value="TreeGrafter"/>
</dbReference>
<evidence type="ECO:0000259" key="3">
    <source>
        <dbReference type="Pfam" id="PF13532"/>
    </source>
</evidence>
<evidence type="ECO:0000256" key="2">
    <source>
        <dbReference type="SAM" id="MobiDB-lite"/>
    </source>
</evidence>
<sequence>MATTKMHLPKSWDDKSLLGEEPFLSTFLAQKLETTRRSDLRSLTANVVQQLNLTKGGTAAAQSWLDLAFVRYNGPNTKPAPRVLLDSKTLHFFVTFYWHLYYYGEKSAFQLLKKELESRGRWYYPQGAGIKPNTNPPGDYSRRHGRAIKNRKFKQLPKDTKPIELDSLPATPSSFQLDIISHANSPHANSQHIILPGSTKDQKQPVVVAKGRAIPEGHATCDTSFEPTRLTAKKKKRTRPNRSKPLNSINSVQQIAANPAILPSQLKNNPPDLGLDVTVSLPVKELATKEQSILNAHSTENLTSSTCSNETPLSPPPTDSLPAFVMQQFIPSPLPIPRNHHENISCQPPESNTHNLLVLDEEATLEKAVVKQEFIPSPLSTPRNHHENIFCQPPESNTHNLLVLGGKATLGKAGNAEPACQIPLYQEPLPHHPPIWAETRQEVCESFDWFRSYQGGVYHTHGIVKGYLLSAFSSKSGRVHQNSLTLLICSRRDRFEHGGRLIISHGGGKAESIHAHEGRFAPQPAEDQLAQDKSVRALLKNFQDSRPLVLLIDDKYVLFPYDLGSKDVTYAVLGFYKIVHVWAEYHPSNNTRGQVVRYKFAFQWCEGQGEPWWLSRSREYELTASQMPRMGGSSNLPLAKVEEYNLSSSRHSSPVGISFTCRHCQLDSPHVYHQSWACLNPSCPRFWKTSYGQHMPDQLEYRPEFLALKEECHLPMGFGDLRPSVPAADSGINTTYAFSRGWHCQKCGRLSCRYALIKRDSRCLRFKPPRFKWQKWECRFCQSTYSVPGSIRLPNEFWPLERQIQKSCQSHLVGKNSGVQREAMKPFVVGSTTCQYQTFILPEARGRLHHIMGGSPFSRAEADTIFREYQEQAFSGELPFRRWPLRSHKLSRACLFDDSLKNLDSWGALPSAANTVPFDRAPGAVIKARDLIQSRILAALNITATFNEVLSAAYMEGQKMAVGDSEIGLGPFVAGLSLGAPAMMHFRLHAKHDPERKHKGSAISFILRHGDILVMDGADVQEYYEHTVIPSDFRIAATARFIKPEHN</sequence>
<dbReference type="InterPro" id="IPR032852">
    <property type="entry name" value="ALKBH2"/>
</dbReference>
<dbReference type="STRING" id="486041.B0D0P3"/>
<accession>B0D0P3</accession>
<dbReference type="PANTHER" id="PTHR31573:SF4">
    <property type="entry name" value="FE2OG DIOXYGENASE DOMAIN-CONTAINING PROTEIN"/>
    <property type="match status" value="1"/>
</dbReference>